<dbReference type="GO" id="GO:0008270">
    <property type="term" value="F:zinc ion binding"/>
    <property type="evidence" value="ECO:0007669"/>
    <property type="project" value="UniProtKB-KW"/>
</dbReference>
<gene>
    <name evidence="11" type="ORF">NMOB1V02_LOCUS5192</name>
</gene>
<dbReference type="GO" id="GO:0008170">
    <property type="term" value="F:N-methyltransferase activity"/>
    <property type="evidence" value="ECO:0007669"/>
    <property type="project" value="UniProtKB-ARBA"/>
</dbReference>
<keyword evidence="3" id="KW-0949">S-adenosyl-L-methionine</keyword>
<feature type="compositionally biased region" description="Basic and acidic residues" evidence="8">
    <location>
        <begin position="722"/>
        <end position="732"/>
    </location>
</feature>
<dbReference type="GO" id="GO:0042826">
    <property type="term" value="F:histone deacetylase binding"/>
    <property type="evidence" value="ECO:0007669"/>
    <property type="project" value="TreeGrafter"/>
</dbReference>
<feature type="region of interest" description="Disordered" evidence="8">
    <location>
        <begin position="692"/>
        <end position="747"/>
    </location>
</feature>
<keyword evidence="1" id="KW-0489">Methyltransferase</keyword>
<evidence type="ECO:0000259" key="10">
    <source>
        <dbReference type="PROSITE" id="PS50865"/>
    </source>
</evidence>
<dbReference type="InterPro" id="IPR001214">
    <property type="entry name" value="SET_dom"/>
</dbReference>
<dbReference type="PANTHER" id="PTHR46165:SF2">
    <property type="entry name" value="SET AND MYND DOMAIN-CONTAINING PROTEIN 4"/>
    <property type="match status" value="1"/>
</dbReference>
<reference evidence="11" key="1">
    <citation type="submission" date="2020-11" db="EMBL/GenBank/DDBJ databases">
        <authorList>
            <person name="Tran Van P."/>
        </authorList>
    </citation>
    <scope>NUCLEOTIDE SEQUENCE</scope>
</reference>
<dbReference type="GO" id="GO:0008276">
    <property type="term" value="F:protein methyltransferase activity"/>
    <property type="evidence" value="ECO:0007669"/>
    <property type="project" value="UniProtKB-ARBA"/>
</dbReference>
<feature type="domain" description="MYND-type" evidence="10">
    <location>
        <begin position="312"/>
        <end position="352"/>
    </location>
</feature>
<dbReference type="GO" id="GO:0005634">
    <property type="term" value="C:nucleus"/>
    <property type="evidence" value="ECO:0007669"/>
    <property type="project" value="TreeGrafter"/>
</dbReference>
<dbReference type="InterPro" id="IPR046341">
    <property type="entry name" value="SET_dom_sf"/>
</dbReference>
<evidence type="ECO:0000256" key="3">
    <source>
        <dbReference type="ARBA" id="ARBA00022691"/>
    </source>
</evidence>
<dbReference type="InterPro" id="IPR002893">
    <property type="entry name" value="Znf_MYND"/>
</dbReference>
<feature type="domain" description="SET" evidence="9">
    <location>
        <begin position="267"/>
        <end position="551"/>
    </location>
</feature>
<keyword evidence="12" id="KW-1185">Reference proteome</keyword>
<dbReference type="Proteomes" id="UP000678499">
    <property type="component" value="Unassembled WGS sequence"/>
</dbReference>
<evidence type="ECO:0000313" key="12">
    <source>
        <dbReference type="Proteomes" id="UP000678499"/>
    </source>
</evidence>
<evidence type="ECO:0000256" key="5">
    <source>
        <dbReference type="ARBA" id="ARBA00022771"/>
    </source>
</evidence>
<dbReference type="Gene3D" id="6.10.140.2220">
    <property type="match status" value="1"/>
</dbReference>
<sequence>MLLCDAVILNLHQIFKRKKADVTGHAEPGQDFDLNSFQETLEFFRRYPERLRETGEFDRLQEQFESLQDTGDAVGILLQSSIFEDMPPVAWRASKCDKVARDALDAAFGAKRAGVPAKAALPYLNFAVRHAERDEQGKSWVLAQAFLCFVSSCLELQEFTAALVALDFVQEFRPDATDSKEIDFLRSWCHLKLRNLDQGMLHFEEFRKKECESSGPLEASQKPELKLLKTLIEETAKTSPPTHETRRAKIERLSVTRPSTQLLDASCAISLGHSEDRGRFITATRNIEPGEVLVSEKPGAVCVRPKSWTEWCNNCLQRTFVPWPCIHCSMVVFCSSECYAESWNAQKHLLECRMISNLADYSLTENLLLAVKLVLSFGVYDIWKSKDAILLAERQSAVLPMEPFDTSNYLAYTALPDHRKLCSKQEYFMNALMTAYVLHVLDNAEVFDYCSHDDERKLEVMKFVGKQILYHTTAMKNNRLALSETLVTFRDNSAAPMFTYRQFGQAAVATVNLFNHACTYCAVWDYVDTGHIVVRAVVPISRGEEVTICYTCNFASDKRSVRAAKLGFQFNFSCKCRACVNDWPTGEALLRTQSSFRCPKCKRGISFGICTDCGFDINPYVREMIDAAREFDLVYARLGSRGDLGSALPVLYKQMKLVNLLYEPNTTAHVCTADAIKKAFARDGRIFFAESAGGGGPAGNNNNNNGADDDGNVTSSLGRLSQETKRLKPRVENRKRRKTNLHTYKKSPALTKHNTVYAIVRIIKHTLANRYNHWLNGASKSGSR</sequence>
<dbReference type="PROSITE" id="PS01360">
    <property type="entry name" value="ZF_MYND_1"/>
    <property type="match status" value="1"/>
</dbReference>
<evidence type="ECO:0000256" key="8">
    <source>
        <dbReference type="SAM" id="MobiDB-lite"/>
    </source>
</evidence>
<keyword evidence="2" id="KW-0808">Transferase</keyword>
<evidence type="ECO:0000256" key="7">
    <source>
        <dbReference type="PROSITE-ProRule" id="PRU00134"/>
    </source>
</evidence>
<evidence type="ECO:0000259" key="9">
    <source>
        <dbReference type="PROSITE" id="PS50280"/>
    </source>
</evidence>
<dbReference type="Pfam" id="PF00856">
    <property type="entry name" value="SET"/>
    <property type="match status" value="1"/>
</dbReference>
<dbReference type="AlphaFoldDB" id="A0A7R9BLV7"/>
<dbReference type="GO" id="GO:0008757">
    <property type="term" value="F:S-adenosylmethionine-dependent methyltransferase activity"/>
    <property type="evidence" value="ECO:0007669"/>
    <property type="project" value="UniProtKB-ARBA"/>
</dbReference>
<evidence type="ECO:0000256" key="4">
    <source>
        <dbReference type="ARBA" id="ARBA00022723"/>
    </source>
</evidence>
<dbReference type="PROSITE" id="PS50280">
    <property type="entry name" value="SET"/>
    <property type="match status" value="1"/>
</dbReference>
<organism evidence="11">
    <name type="scientific">Notodromas monacha</name>
    <dbReference type="NCBI Taxonomy" id="399045"/>
    <lineage>
        <taxon>Eukaryota</taxon>
        <taxon>Metazoa</taxon>
        <taxon>Ecdysozoa</taxon>
        <taxon>Arthropoda</taxon>
        <taxon>Crustacea</taxon>
        <taxon>Oligostraca</taxon>
        <taxon>Ostracoda</taxon>
        <taxon>Podocopa</taxon>
        <taxon>Podocopida</taxon>
        <taxon>Cypridocopina</taxon>
        <taxon>Cypridoidea</taxon>
        <taxon>Cyprididae</taxon>
        <taxon>Notodromas</taxon>
    </lineage>
</organism>
<dbReference type="EMBL" id="CAJPEX010000913">
    <property type="protein sequence ID" value="CAG0917611.1"/>
    <property type="molecule type" value="Genomic_DNA"/>
</dbReference>
<evidence type="ECO:0000256" key="1">
    <source>
        <dbReference type="ARBA" id="ARBA00022603"/>
    </source>
</evidence>
<dbReference type="SUPFAM" id="SSF82199">
    <property type="entry name" value="SET domain"/>
    <property type="match status" value="1"/>
</dbReference>
<dbReference type="InterPro" id="IPR052097">
    <property type="entry name" value="SET-MYND_domain_protein"/>
</dbReference>
<dbReference type="EMBL" id="OA882950">
    <property type="protein sequence ID" value="CAD7277459.1"/>
    <property type="molecule type" value="Genomic_DNA"/>
</dbReference>
<dbReference type="GO" id="GO:0032259">
    <property type="term" value="P:methylation"/>
    <property type="evidence" value="ECO:0007669"/>
    <property type="project" value="UniProtKB-KW"/>
</dbReference>
<evidence type="ECO:0000313" key="11">
    <source>
        <dbReference type="EMBL" id="CAD7277459.1"/>
    </source>
</evidence>
<dbReference type="PANTHER" id="PTHR46165">
    <property type="entry name" value="SET AND MYND DOMAIN-CONTAINING PROTEIN 4"/>
    <property type="match status" value="1"/>
</dbReference>
<keyword evidence="4" id="KW-0479">Metal-binding</keyword>
<evidence type="ECO:0000256" key="2">
    <source>
        <dbReference type="ARBA" id="ARBA00022679"/>
    </source>
</evidence>
<feature type="compositionally biased region" description="Basic residues" evidence="8">
    <location>
        <begin position="733"/>
        <end position="745"/>
    </location>
</feature>
<evidence type="ECO:0000256" key="6">
    <source>
        <dbReference type="ARBA" id="ARBA00022833"/>
    </source>
</evidence>
<keyword evidence="6" id="KW-0862">Zinc</keyword>
<keyword evidence="5 7" id="KW-0863">Zinc-finger</keyword>
<accession>A0A7R9BLV7</accession>
<dbReference type="SUPFAM" id="SSF144232">
    <property type="entry name" value="HIT/MYND zinc finger-like"/>
    <property type="match status" value="1"/>
</dbReference>
<dbReference type="GO" id="GO:0005737">
    <property type="term" value="C:cytoplasm"/>
    <property type="evidence" value="ECO:0007669"/>
    <property type="project" value="TreeGrafter"/>
</dbReference>
<dbReference type="Gene3D" id="1.10.220.160">
    <property type="match status" value="1"/>
</dbReference>
<proteinExistence type="predicted"/>
<name>A0A7R9BLV7_9CRUS</name>
<dbReference type="Gene3D" id="2.170.270.10">
    <property type="entry name" value="SET domain"/>
    <property type="match status" value="1"/>
</dbReference>
<evidence type="ECO:0008006" key="13">
    <source>
        <dbReference type="Google" id="ProtNLM"/>
    </source>
</evidence>
<protein>
    <recommendedName>
        <fullName evidence="13">SET and MYND domain-containing protein 4</fullName>
    </recommendedName>
</protein>
<dbReference type="PROSITE" id="PS50865">
    <property type="entry name" value="ZF_MYND_2"/>
    <property type="match status" value="1"/>
</dbReference>
<dbReference type="OrthoDB" id="6381479at2759"/>